<gene>
    <name evidence="2" type="ORF">C884_00570</name>
</gene>
<keyword evidence="1" id="KW-0472">Membrane</keyword>
<evidence type="ECO:0000313" key="3">
    <source>
        <dbReference type="Proteomes" id="UP000009877"/>
    </source>
</evidence>
<evidence type="ECO:0000313" key="2">
    <source>
        <dbReference type="EMBL" id="EME36279.1"/>
    </source>
</evidence>
<keyword evidence="3" id="KW-1185">Reference proteome</keyword>
<keyword evidence="1" id="KW-0812">Transmembrane</keyword>
<evidence type="ECO:0000256" key="1">
    <source>
        <dbReference type="SAM" id="Phobius"/>
    </source>
</evidence>
<protein>
    <submittedName>
        <fullName evidence="2">Membrane protein</fullName>
    </submittedName>
</protein>
<keyword evidence="1" id="KW-1133">Transmembrane helix</keyword>
<accession>M2YCC0</accession>
<feature type="transmembrane region" description="Helical" evidence="1">
    <location>
        <begin position="158"/>
        <end position="182"/>
    </location>
</feature>
<comment type="caution">
    <text evidence="2">The sequence shown here is derived from an EMBL/GenBank/DDBJ whole genome shotgun (WGS) entry which is preliminary data.</text>
</comment>
<proteinExistence type="predicted"/>
<sequence>MHELRIHRAGALLHRTERREEHRKIRGAEICTDPTLALGANDQLLDQRDELRTDAQQARLVLRAAVEMVQDQLEDAQPDLFDITTGEDRDAAVEAIEQRDVYGAIVIGRPAEVISASANNAATGQILQRVGEQLGEQTGMPVTQTDLIPFSENDPNGAGLGVLAFPMVMGGLAGGIVIGQYLPPGRSPR</sequence>
<reference evidence="2 3" key="1">
    <citation type="journal article" date="2014" name="Genome Announc.">
        <title>Draft Genome Sequence of Kocuria palustris PEL.</title>
        <authorList>
            <person name="Sharma G."/>
            <person name="Khatri I."/>
            <person name="Subramanian S."/>
        </authorList>
    </citation>
    <scope>NUCLEOTIDE SEQUENCE [LARGE SCALE GENOMIC DNA]</scope>
    <source>
        <strain evidence="2 3">PEL</strain>
    </source>
</reference>
<name>M2YCC0_9MICC</name>
<dbReference type="EMBL" id="ANHZ02000016">
    <property type="protein sequence ID" value="EME36279.1"/>
    <property type="molecule type" value="Genomic_DNA"/>
</dbReference>
<dbReference type="Proteomes" id="UP000009877">
    <property type="component" value="Unassembled WGS sequence"/>
</dbReference>
<dbReference type="AlphaFoldDB" id="M2YCC0"/>
<organism evidence="2 3">
    <name type="scientific">Kocuria palustris PEL</name>
    <dbReference type="NCBI Taxonomy" id="1236550"/>
    <lineage>
        <taxon>Bacteria</taxon>
        <taxon>Bacillati</taxon>
        <taxon>Actinomycetota</taxon>
        <taxon>Actinomycetes</taxon>
        <taxon>Micrococcales</taxon>
        <taxon>Micrococcaceae</taxon>
        <taxon>Kocuria</taxon>
    </lineage>
</organism>